<dbReference type="OrthoDB" id="3440574at2"/>
<dbReference type="EMBL" id="VUOB01000025">
    <property type="protein sequence ID" value="KAA2261796.1"/>
    <property type="molecule type" value="Genomic_DNA"/>
</dbReference>
<reference evidence="2 3" key="1">
    <citation type="submission" date="2019-09" db="EMBL/GenBank/DDBJ databases">
        <title>Goodfellowia gen. nov., a new genus of the Pseudonocardineae related to Actinoalloteichus, containing Goodfellowia coeruleoviolacea gen. nov., comb. nov. gen. nov., comb. nov.</title>
        <authorList>
            <person name="Labeda D."/>
        </authorList>
    </citation>
    <scope>NUCLEOTIDE SEQUENCE [LARGE SCALE GENOMIC DNA]</scope>
    <source>
        <strain evidence="2 3">AN110305</strain>
    </source>
</reference>
<reference evidence="2 3" key="2">
    <citation type="submission" date="2019-09" db="EMBL/GenBank/DDBJ databases">
        <authorList>
            <person name="Jin C."/>
        </authorList>
    </citation>
    <scope>NUCLEOTIDE SEQUENCE [LARGE SCALE GENOMIC DNA]</scope>
    <source>
        <strain evidence="2 3">AN110305</strain>
    </source>
</reference>
<evidence type="ECO:0000313" key="3">
    <source>
        <dbReference type="Proteomes" id="UP000323454"/>
    </source>
</evidence>
<accession>A0A5B2XEW8</accession>
<dbReference type="AlphaFoldDB" id="A0A5B2XEW8"/>
<evidence type="ECO:0000256" key="1">
    <source>
        <dbReference type="SAM" id="Phobius"/>
    </source>
</evidence>
<feature type="transmembrane region" description="Helical" evidence="1">
    <location>
        <begin position="12"/>
        <end position="33"/>
    </location>
</feature>
<keyword evidence="1" id="KW-0812">Transmembrane</keyword>
<organism evidence="2 3">
    <name type="scientific">Solihabitans fulvus</name>
    <dbReference type="NCBI Taxonomy" id="1892852"/>
    <lineage>
        <taxon>Bacteria</taxon>
        <taxon>Bacillati</taxon>
        <taxon>Actinomycetota</taxon>
        <taxon>Actinomycetes</taxon>
        <taxon>Pseudonocardiales</taxon>
        <taxon>Pseudonocardiaceae</taxon>
        <taxon>Solihabitans</taxon>
    </lineage>
</organism>
<comment type="caution">
    <text evidence="2">The sequence shown here is derived from an EMBL/GenBank/DDBJ whole genome shotgun (WGS) entry which is preliminary data.</text>
</comment>
<protein>
    <submittedName>
        <fullName evidence="2">ABC transporter substrate-binding protein</fullName>
    </submittedName>
</protein>
<keyword evidence="1" id="KW-0472">Membrane</keyword>
<dbReference type="InterPro" id="IPR028082">
    <property type="entry name" value="Peripla_BP_I"/>
</dbReference>
<proteinExistence type="predicted"/>
<name>A0A5B2XEW8_9PSEU</name>
<evidence type="ECO:0000313" key="2">
    <source>
        <dbReference type="EMBL" id="KAA2261796.1"/>
    </source>
</evidence>
<dbReference type="Proteomes" id="UP000323454">
    <property type="component" value="Unassembled WGS sequence"/>
</dbReference>
<sequence>MEKFPWWQAHAKLALTAAVGLLLVVGGGLYRFWPHDEPTYVTDGSYVFNESLRAVEGLIRTENQRVADSHLDYVRVVFTDPMSPVPGVDPNTHESVRRDVEGAYLAQLAWNRPNGKPPVPQIQLFLADEGSQLGAWQATAAAIVHTDRVVAVAGLGVSVDNARSLVAELARHKIAIVAGAITGDHMTLSKDEPGPVPGMVRVAPTNSDEAAATLYYLDRDPEVPDNATVVVVQDQNNNDDFAATLGSAFVQTLEADKTRGHTIAQPGMVYDSRLTASGTILAAAANRVCDQHADVVYFAGRGNALQGFLGGLASRSCASARHLTVVGATDLLRQAGETMWRSGQSANMTVISPAITNPDMWSRDANAASAETSARFTAHCGTCFPTLFPGESLADGDAVLSHDSVWTAAIAIRQVVEAGVAAPTPGAVAQSLNELKVDAASGWICAFDANHNPVNKAIPIVKIDQDGKVSYLSLSSPKGVPPSGGCPQ</sequence>
<gene>
    <name evidence="2" type="ORF">F0L68_15415</name>
</gene>
<keyword evidence="3" id="KW-1185">Reference proteome</keyword>
<dbReference type="SUPFAM" id="SSF53822">
    <property type="entry name" value="Periplasmic binding protein-like I"/>
    <property type="match status" value="1"/>
</dbReference>
<keyword evidence="1" id="KW-1133">Transmembrane helix</keyword>
<dbReference type="Gene3D" id="3.40.50.2300">
    <property type="match status" value="2"/>
</dbReference>
<dbReference type="RefSeq" id="WP_149850254.1">
    <property type="nucleotide sequence ID" value="NZ_VUOB01000025.1"/>
</dbReference>